<accession>A0A512N7N1</accession>
<reference evidence="2 3" key="1">
    <citation type="submission" date="2019-07" db="EMBL/GenBank/DDBJ databases">
        <title>Whole genome shotgun sequence of Reyranella soli NBRC 108950.</title>
        <authorList>
            <person name="Hosoyama A."/>
            <person name="Uohara A."/>
            <person name="Ohji S."/>
            <person name="Ichikawa N."/>
        </authorList>
    </citation>
    <scope>NUCLEOTIDE SEQUENCE [LARGE SCALE GENOMIC DNA]</scope>
    <source>
        <strain evidence="2 3">NBRC 108950</strain>
    </source>
</reference>
<feature type="region of interest" description="Disordered" evidence="1">
    <location>
        <begin position="73"/>
        <end position="101"/>
    </location>
</feature>
<keyword evidence="3" id="KW-1185">Reference proteome</keyword>
<dbReference type="Proteomes" id="UP000321058">
    <property type="component" value="Unassembled WGS sequence"/>
</dbReference>
<protein>
    <submittedName>
        <fullName evidence="2">Uncharacterized protein</fullName>
    </submittedName>
</protein>
<sequence length="285" mass="32307">MQYGSCGYIWVIDRAHYFCDSKSHSWPDDVPRKRPSAHSDAQFAAFVDRIKNTLHSDEGARFEEVLRKLILKDNGQGRPAGPPAMRDGRPVSPPNVPSSATMLPKPPDFAAIEKAARDTAADRQNLMTLIGQLVFSWSNNESLLIYVMMLLLRTDERSAAVVFSTLNTTRARLDLVRRLSLLHLHDPAARAEIDKTIELFNDANRIRNEFMHAMYLVNEQGQITHTQMLRFIEKKGRVSFGDRQPLDGKRMRTLVEVDDTLRQLNRQLWGLLPRLQAAMASSSPG</sequence>
<evidence type="ECO:0000313" key="3">
    <source>
        <dbReference type="Proteomes" id="UP000321058"/>
    </source>
</evidence>
<name>A0A512N7N1_9HYPH</name>
<evidence type="ECO:0000313" key="2">
    <source>
        <dbReference type="EMBL" id="GEP54681.1"/>
    </source>
</evidence>
<evidence type="ECO:0000256" key="1">
    <source>
        <dbReference type="SAM" id="MobiDB-lite"/>
    </source>
</evidence>
<dbReference type="AlphaFoldDB" id="A0A512N7N1"/>
<proteinExistence type="predicted"/>
<organism evidence="2 3">
    <name type="scientific">Reyranella soli</name>
    <dbReference type="NCBI Taxonomy" id="1230389"/>
    <lineage>
        <taxon>Bacteria</taxon>
        <taxon>Pseudomonadati</taxon>
        <taxon>Pseudomonadota</taxon>
        <taxon>Alphaproteobacteria</taxon>
        <taxon>Hyphomicrobiales</taxon>
        <taxon>Reyranellaceae</taxon>
        <taxon>Reyranella</taxon>
    </lineage>
</organism>
<dbReference type="EMBL" id="BKAJ01000031">
    <property type="protein sequence ID" value="GEP54681.1"/>
    <property type="molecule type" value="Genomic_DNA"/>
</dbReference>
<gene>
    <name evidence="2" type="ORF">RSO01_18470</name>
</gene>
<comment type="caution">
    <text evidence="2">The sequence shown here is derived from an EMBL/GenBank/DDBJ whole genome shotgun (WGS) entry which is preliminary data.</text>
</comment>